<gene>
    <name evidence="1" type="ORF">E2C01_046390</name>
</gene>
<dbReference type="EMBL" id="VSRR010010943">
    <property type="protein sequence ID" value="MPC52519.1"/>
    <property type="molecule type" value="Genomic_DNA"/>
</dbReference>
<organism evidence="1 2">
    <name type="scientific">Portunus trituberculatus</name>
    <name type="common">Swimming crab</name>
    <name type="synonym">Neptunus trituberculatus</name>
    <dbReference type="NCBI Taxonomy" id="210409"/>
    <lineage>
        <taxon>Eukaryota</taxon>
        <taxon>Metazoa</taxon>
        <taxon>Ecdysozoa</taxon>
        <taxon>Arthropoda</taxon>
        <taxon>Crustacea</taxon>
        <taxon>Multicrustacea</taxon>
        <taxon>Malacostraca</taxon>
        <taxon>Eumalacostraca</taxon>
        <taxon>Eucarida</taxon>
        <taxon>Decapoda</taxon>
        <taxon>Pleocyemata</taxon>
        <taxon>Brachyura</taxon>
        <taxon>Eubrachyura</taxon>
        <taxon>Portunoidea</taxon>
        <taxon>Portunidae</taxon>
        <taxon>Portuninae</taxon>
        <taxon>Portunus</taxon>
    </lineage>
</organism>
<accession>A0A5B7G4M1</accession>
<evidence type="ECO:0000313" key="2">
    <source>
        <dbReference type="Proteomes" id="UP000324222"/>
    </source>
</evidence>
<protein>
    <submittedName>
        <fullName evidence="1">Uncharacterized protein</fullName>
    </submittedName>
</protein>
<proteinExistence type="predicted"/>
<name>A0A5B7G4M1_PORTR</name>
<evidence type="ECO:0000313" key="1">
    <source>
        <dbReference type="EMBL" id="MPC52519.1"/>
    </source>
</evidence>
<dbReference type="Proteomes" id="UP000324222">
    <property type="component" value="Unassembled WGS sequence"/>
</dbReference>
<keyword evidence="2" id="KW-1185">Reference proteome</keyword>
<reference evidence="1 2" key="1">
    <citation type="submission" date="2019-05" db="EMBL/GenBank/DDBJ databases">
        <title>Another draft genome of Portunus trituberculatus and its Hox gene families provides insights of decapod evolution.</title>
        <authorList>
            <person name="Jeong J.-H."/>
            <person name="Song I."/>
            <person name="Kim S."/>
            <person name="Choi T."/>
            <person name="Kim D."/>
            <person name="Ryu S."/>
            <person name="Kim W."/>
        </authorList>
    </citation>
    <scope>NUCLEOTIDE SEQUENCE [LARGE SCALE GENOMIC DNA]</scope>
    <source>
        <tissue evidence="1">Muscle</tissue>
    </source>
</reference>
<sequence>MSQAGVSQVTAMILSSSTKEGMSCIHLLSKSPAPGIAEAAWGWRREEGDGTGQAGSGGTATVWPAGRELLLH</sequence>
<dbReference type="AlphaFoldDB" id="A0A5B7G4M1"/>
<comment type="caution">
    <text evidence="1">The sequence shown here is derived from an EMBL/GenBank/DDBJ whole genome shotgun (WGS) entry which is preliminary data.</text>
</comment>